<accession>A0AC34PWB3</accession>
<dbReference type="Proteomes" id="UP000887576">
    <property type="component" value="Unplaced"/>
</dbReference>
<evidence type="ECO:0000313" key="2">
    <source>
        <dbReference type="WBParaSite" id="JU765_v2.g10605.t1"/>
    </source>
</evidence>
<name>A0AC34PWB3_9BILA</name>
<organism evidence="1 2">
    <name type="scientific">Panagrolaimus sp. JU765</name>
    <dbReference type="NCBI Taxonomy" id="591449"/>
    <lineage>
        <taxon>Eukaryota</taxon>
        <taxon>Metazoa</taxon>
        <taxon>Ecdysozoa</taxon>
        <taxon>Nematoda</taxon>
        <taxon>Chromadorea</taxon>
        <taxon>Rhabditida</taxon>
        <taxon>Tylenchina</taxon>
        <taxon>Panagrolaimomorpha</taxon>
        <taxon>Panagrolaimoidea</taxon>
        <taxon>Panagrolaimidae</taxon>
        <taxon>Panagrolaimus</taxon>
    </lineage>
</organism>
<proteinExistence type="predicted"/>
<evidence type="ECO:0000313" key="1">
    <source>
        <dbReference type="Proteomes" id="UP000887576"/>
    </source>
</evidence>
<dbReference type="WBParaSite" id="JU765_v2.g10605.t1">
    <property type="protein sequence ID" value="JU765_v2.g10605.t1"/>
    <property type="gene ID" value="JU765_v2.g10605"/>
</dbReference>
<sequence length="282" mass="32142">MATIFSAWAVLVEILTGLGFNIFSIVTFIQLLLVHQKGNYSPTLVFYVLSEILTCTFVGIYLIFLGVFWRYTDSVYNAKAMYYFGVTASVTVSMRPFAVFALGIDRILITTMLTHYKSYFTYFPIVLSLGGSLTLVFVFFAIGYYYVPLVEYGSCFDFTCLYSGPRLPLYSYSREACSTVNLITGLILFLIVRKKVAKGHWRQKYDRHVLYTFVCTVFFDFLPHVLSAVMLGIFNLMLSQFLGPQSAYITCVEIFTCALCYRHSFKADIQTTKTVVLTTQTK</sequence>
<reference evidence="2" key="1">
    <citation type="submission" date="2022-11" db="UniProtKB">
        <authorList>
            <consortium name="WormBaseParasite"/>
        </authorList>
    </citation>
    <scope>IDENTIFICATION</scope>
</reference>
<protein>
    <submittedName>
        <fullName evidence="2">G-protein coupled receptors family 1 profile domain-containing protein</fullName>
    </submittedName>
</protein>